<dbReference type="InterPro" id="IPR011044">
    <property type="entry name" value="Quino_amine_DH_bsu"/>
</dbReference>
<dbReference type="InterPro" id="IPR007788">
    <property type="entry name" value="QCT"/>
</dbReference>
<sequence length="351" mass="39733">MKNIKILALFTLSFLAFSCGSNSDKKSSGFSLVTSEKTAEYKLGEEVQVSLKNSKNKEIDSVSFFFEGERLSAENNGRSARFKLQDYKVGNQQIEADIYAEGEKQEITKTIKVLSNKAPVSYTYNIINTYPHDQDAYTQGLEFHNDTLYESTGQYGSSSLRKVNLETGEVLNKISLDDQYFGEGLTILNNKIYQLTWREGEGLVYNLDDFEKTGTFAYNQSEEGWGLCNDGEKLYKSDGTEKIWILNPETLAEETYIQPAHHLGLSSKLNELEWVNGKIYANTYQKDGVAIINPESGIIEGVIDFRGLREKVTQHAKLDVLNGIAYNPNTDRLYVTGKNWDKIFEVEIVEK</sequence>
<feature type="chain" id="PRO_5047179634" evidence="1">
    <location>
        <begin position="19"/>
        <end position="351"/>
    </location>
</feature>
<gene>
    <name evidence="2" type="ORF">RM553_13755</name>
</gene>
<dbReference type="Pfam" id="PF05096">
    <property type="entry name" value="Glu_cyclase_2"/>
    <property type="match status" value="1"/>
</dbReference>
<protein>
    <submittedName>
        <fullName evidence="2">Glutaminyl-peptide cyclotransferase</fullName>
    </submittedName>
</protein>
<feature type="signal peptide" evidence="1">
    <location>
        <begin position="1"/>
        <end position="18"/>
    </location>
</feature>
<dbReference type="PROSITE" id="PS51257">
    <property type="entry name" value="PROKAR_LIPOPROTEIN"/>
    <property type="match status" value="1"/>
</dbReference>
<evidence type="ECO:0000313" key="3">
    <source>
        <dbReference type="Proteomes" id="UP001262889"/>
    </source>
</evidence>
<dbReference type="PANTHER" id="PTHR31270">
    <property type="entry name" value="GLUTAMINYL-PEPTIDE CYCLOTRANSFERASE"/>
    <property type="match status" value="1"/>
</dbReference>
<dbReference type="Gene3D" id="2.130.10.10">
    <property type="entry name" value="YVTN repeat-like/Quinoprotein amine dehydrogenase"/>
    <property type="match status" value="1"/>
</dbReference>
<dbReference type="SUPFAM" id="SSF50969">
    <property type="entry name" value="YVTN repeat-like/Quinoprotein amine dehydrogenase"/>
    <property type="match status" value="1"/>
</dbReference>
<keyword evidence="3" id="KW-1185">Reference proteome</keyword>
<organism evidence="2 3">
    <name type="scientific">Autumnicola tepida</name>
    <dbReference type="NCBI Taxonomy" id="3075595"/>
    <lineage>
        <taxon>Bacteria</taxon>
        <taxon>Pseudomonadati</taxon>
        <taxon>Bacteroidota</taxon>
        <taxon>Flavobacteriia</taxon>
        <taxon>Flavobacteriales</taxon>
        <taxon>Flavobacteriaceae</taxon>
        <taxon>Autumnicola</taxon>
    </lineage>
</organism>
<reference evidence="2 3" key="1">
    <citation type="submission" date="2023-09" db="EMBL/GenBank/DDBJ databases">
        <authorList>
            <person name="Rey-Velasco X."/>
        </authorList>
    </citation>
    <scope>NUCLEOTIDE SEQUENCE [LARGE SCALE GENOMIC DNA]</scope>
    <source>
        <strain evidence="2 3">F363</strain>
    </source>
</reference>
<proteinExistence type="predicted"/>
<dbReference type="EMBL" id="JAVRHQ010000018">
    <property type="protein sequence ID" value="MDT0643899.1"/>
    <property type="molecule type" value="Genomic_DNA"/>
</dbReference>
<evidence type="ECO:0000256" key="1">
    <source>
        <dbReference type="SAM" id="SignalP"/>
    </source>
</evidence>
<dbReference type="RefSeq" id="WP_311535518.1">
    <property type="nucleotide sequence ID" value="NZ_JAVRHQ010000018.1"/>
</dbReference>
<comment type="caution">
    <text evidence="2">The sequence shown here is derived from an EMBL/GenBank/DDBJ whole genome shotgun (WGS) entry which is preliminary data.</text>
</comment>
<evidence type="ECO:0000313" key="2">
    <source>
        <dbReference type="EMBL" id="MDT0643899.1"/>
    </source>
</evidence>
<dbReference type="Proteomes" id="UP001262889">
    <property type="component" value="Unassembled WGS sequence"/>
</dbReference>
<name>A0ABU3CC35_9FLAO</name>
<accession>A0ABU3CC35</accession>
<keyword evidence="1" id="KW-0732">Signal</keyword>
<dbReference type="PANTHER" id="PTHR31270:SF1">
    <property type="entry name" value="GLUTAMINYL-PEPTIDE CYCLOTRANSFERASE"/>
    <property type="match status" value="1"/>
</dbReference>
<dbReference type="InterPro" id="IPR015943">
    <property type="entry name" value="WD40/YVTN_repeat-like_dom_sf"/>
</dbReference>